<comment type="subcellular location">
    <subcellularLocation>
        <location evidence="1">Cell membrane</location>
        <topology evidence="1">Multi-pass membrane protein</topology>
    </subcellularLocation>
</comment>
<comment type="caution">
    <text evidence="8">The sequence shown here is derived from an EMBL/GenBank/DDBJ whole genome shotgun (WGS) entry which is preliminary data.</text>
</comment>
<evidence type="ECO:0000256" key="6">
    <source>
        <dbReference type="SAM" id="Phobius"/>
    </source>
</evidence>
<sequence>MNGRWLLFPLLVFLGGCCYGPSSPTIKIAYEAGFSANDVVMSQYFYGWLILLVLVGAGFLHGFLHRPASASPWTMKRVLQLFATGAAIALVSVCYCFSLQSVPASVSVILLFQFTWIGVIIEALVERRIPSRRTMTAVVILITGTVLAAGLVGSSVQLTAEGVAFGMLSALFYALYMFLLGRTEPEMHPLTRSFVIMSCSLALLVCIMSPAYIVSGTAFSGIWVYGVILGLFGCALPMFLFSIGTPRISTGAATILSSSELPASIICAVIILSEAVSWIQWIGIALIFFGIAYPYLGTGDTAGRTAVMSGK</sequence>
<feature type="transmembrane region" description="Helical" evidence="6">
    <location>
        <begin position="137"/>
        <end position="156"/>
    </location>
</feature>
<name>A0ABT4IFD0_9EURY</name>
<keyword evidence="2" id="KW-1003">Cell membrane</keyword>
<organism evidence="8 9">
    <name type="scientific">Methanocorpusculum petauri</name>
    <dbReference type="NCBI Taxonomy" id="3002863"/>
    <lineage>
        <taxon>Archaea</taxon>
        <taxon>Methanobacteriati</taxon>
        <taxon>Methanobacteriota</taxon>
        <taxon>Stenosarchaea group</taxon>
        <taxon>Methanomicrobia</taxon>
        <taxon>Methanomicrobiales</taxon>
        <taxon>Methanocorpusculaceae</taxon>
        <taxon>Methanocorpusculum</taxon>
    </lineage>
</organism>
<dbReference type="InterPro" id="IPR051258">
    <property type="entry name" value="Diverse_Substrate_Transporter"/>
</dbReference>
<evidence type="ECO:0000256" key="1">
    <source>
        <dbReference type="ARBA" id="ARBA00004651"/>
    </source>
</evidence>
<evidence type="ECO:0000259" key="7">
    <source>
        <dbReference type="Pfam" id="PF00892"/>
    </source>
</evidence>
<evidence type="ECO:0000256" key="5">
    <source>
        <dbReference type="ARBA" id="ARBA00023136"/>
    </source>
</evidence>
<dbReference type="EMBL" id="JAPTGB010000007">
    <property type="protein sequence ID" value="MCZ0860429.1"/>
    <property type="molecule type" value="Genomic_DNA"/>
</dbReference>
<protein>
    <submittedName>
        <fullName evidence="8">DMT family transporter</fullName>
    </submittedName>
</protein>
<keyword evidence="4 6" id="KW-1133">Transmembrane helix</keyword>
<gene>
    <name evidence="8" type="ORF">O0S10_04190</name>
</gene>
<dbReference type="SUPFAM" id="SSF103481">
    <property type="entry name" value="Multidrug resistance efflux transporter EmrE"/>
    <property type="match status" value="1"/>
</dbReference>
<evidence type="ECO:0000313" key="9">
    <source>
        <dbReference type="Proteomes" id="UP001141422"/>
    </source>
</evidence>
<feature type="transmembrane region" description="Helical" evidence="6">
    <location>
        <begin position="278"/>
        <end position="296"/>
    </location>
</feature>
<proteinExistence type="predicted"/>
<feature type="transmembrane region" description="Helical" evidence="6">
    <location>
        <begin position="253"/>
        <end position="272"/>
    </location>
</feature>
<accession>A0ABT4IFD0</accession>
<evidence type="ECO:0000313" key="8">
    <source>
        <dbReference type="EMBL" id="MCZ0860429.1"/>
    </source>
</evidence>
<dbReference type="PANTHER" id="PTHR42920:SF5">
    <property type="entry name" value="EAMA DOMAIN-CONTAINING PROTEIN"/>
    <property type="match status" value="1"/>
</dbReference>
<reference evidence="8" key="1">
    <citation type="submission" date="2022-12" db="EMBL/GenBank/DDBJ databases">
        <title>Isolation and characterisation of novel Methanocorpusculum spp. from native Australian herbivores indicates the genus is ancestrally host-associated.</title>
        <authorList>
            <person name="Volmer J.G."/>
            <person name="Soo R.M."/>
            <person name="Evans P.N."/>
            <person name="Hoedt E.C."/>
            <person name="Astorga Alsina A.L."/>
            <person name="Woodcroft B.J."/>
            <person name="Tyson G.W."/>
            <person name="Hugenholtz P."/>
            <person name="Morrison M."/>
        </authorList>
    </citation>
    <scope>NUCLEOTIDE SEQUENCE</scope>
    <source>
        <strain evidence="8">MG</strain>
    </source>
</reference>
<dbReference type="PANTHER" id="PTHR42920">
    <property type="entry name" value="OS03G0707200 PROTEIN-RELATED"/>
    <property type="match status" value="1"/>
</dbReference>
<feature type="domain" description="EamA" evidence="7">
    <location>
        <begin position="162"/>
        <end position="292"/>
    </location>
</feature>
<dbReference type="RefSeq" id="WP_268924645.1">
    <property type="nucleotide sequence ID" value="NZ_JAPTGB010000007.1"/>
</dbReference>
<feature type="transmembrane region" description="Helical" evidence="6">
    <location>
        <begin position="220"/>
        <end position="241"/>
    </location>
</feature>
<dbReference type="Proteomes" id="UP001141422">
    <property type="component" value="Unassembled WGS sequence"/>
</dbReference>
<keyword evidence="3 6" id="KW-0812">Transmembrane</keyword>
<dbReference type="Pfam" id="PF00892">
    <property type="entry name" value="EamA"/>
    <property type="match status" value="1"/>
</dbReference>
<keyword evidence="9" id="KW-1185">Reference proteome</keyword>
<dbReference type="PROSITE" id="PS51257">
    <property type="entry name" value="PROKAR_LIPOPROTEIN"/>
    <property type="match status" value="1"/>
</dbReference>
<feature type="transmembrane region" description="Helical" evidence="6">
    <location>
        <begin position="106"/>
        <end position="125"/>
    </location>
</feature>
<feature type="transmembrane region" description="Helical" evidence="6">
    <location>
        <begin position="45"/>
        <end position="66"/>
    </location>
</feature>
<keyword evidence="5 6" id="KW-0472">Membrane</keyword>
<feature type="transmembrane region" description="Helical" evidence="6">
    <location>
        <begin position="78"/>
        <end position="100"/>
    </location>
</feature>
<evidence type="ECO:0000256" key="2">
    <source>
        <dbReference type="ARBA" id="ARBA00022475"/>
    </source>
</evidence>
<feature type="transmembrane region" description="Helical" evidence="6">
    <location>
        <begin position="193"/>
        <end position="214"/>
    </location>
</feature>
<feature type="transmembrane region" description="Helical" evidence="6">
    <location>
        <begin position="162"/>
        <end position="181"/>
    </location>
</feature>
<evidence type="ECO:0000256" key="4">
    <source>
        <dbReference type="ARBA" id="ARBA00022989"/>
    </source>
</evidence>
<dbReference type="InterPro" id="IPR000620">
    <property type="entry name" value="EamA_dom"/>
</dbReference>
<evidence type="ECO:0000256" key="3">
    <source>
        <dbReference type="ARBA" id="ARBA00022692"/>
    </source>
</evidence>
<dbReference type="InterPro" id="IPR037185">
    <property type="entry name" value="EmrE-like"/>
</dbReference>